<dbReference type="AlphaFoldDB" id="A0A165CGB2"/>
<dbReference type="InParanoid" id="A0A165CGB2"/>
<gene>
    <name evidence="1" type="ORF">EXIGLDRAFT_729788</name>
</gene>
<reference evidence="1 2" key="1">
    <citation type="journal article" date="2016" name="Mol. Biol. Evol.">
        <title>Comparative Genomics of Early-Diverging Mushroom-Forming Fungi Provides Insights into the Origins of Lignocellulose Decay Capabilities.</title>
        <authorList>
            <person name="Nagy L.G."/>
            <person name="Riley R."/>
            <person name="Tritt A."/>
            <person name="Adam C."/>
            <person name="Daum C."/>
            <person name="Floudas D."/>
            <person name="Sun H."/>
            <person name="Yadav J.S."/>
            <person name="Pangilinan J."/>
            <person name="Larsson K.H."/>
            <person name="Matsuura K."/>
            <person name="Barry K."/>
            <person name="Labutti K."/>
            <person name="Kuo R."/>
            <person name="Ohm R.A."/>
            <person name="Bhattacharya S.S."/>
            <person name="Shirouzu T."/>
            <person name="Yoshinaga Y."/>
            <person name="Martin F.M."/>
            <person name="Grigoriev I.V."/>
            <person name="Hibbett D.S."/>
        </authorList>
    </citation>
    <scope>NUCLEOTIDE SEQUENCE [LARGE SCALE GENOMIC DNA]</scope>
    <source>
        <strain evidence="1 2">HHB12029</strain>
    </source>
</reference>
<sequence>MLDKYIVTLRGESFTLYRDQIEFDAPNYFSDLFLGDFSESQTRTVELSRSPELFRAIVDYMSGYSILPLTAAVVPSTMTPDIAHKNLLHDAGFYGLQGLVKLLSSAPTPPRFSAACDAFLLGQQAVNFEDVLRGKLPSGVTFDERGVGTMVGEKWLAAPIIALNALLVVDYVYRPGSPSLVFGLISPSSQPFLARTFANSLPLPRLFFIDSLNQDALPCSVSGPAHIIVRGVEASGREFTLRMAALRASPQRGETHPIDVHLREIFSQETRYIFVGEKIIFSITGGTAENPRRVSVVAAELTSRHSAARNFL</sequence>
<dbReference type="PANTHER" id="PTHR31758:SF2">
    <property type="entry name" value="BTB_POZ DOMAIN-CONTAINING PROTEIN YLR108C"/>
    <property type="match status" value="1"/>
</dbReference>
<evidence type="ECO:0000313" key="2">
    <source>
        <dbReference type="Proteomes" id="UP000077266"/>
    </source>
</evidence>
<name>A0A165CGB2_EXIGL</name>
<evidence type="ECO:0000313" key="1">
    <source>
        <dbReference type="EMBL" id="KZV82401.1"/>
    </source>
</evidence>
<dbReference type="STRING" id="1314781.A0A165CGB2"/>
<dbReference type="PANTHER" id="PTHR31758">
    <property type="entry name" value="BTB/POZ DOMAIN-CONTAINING PROTEIN YLR108C"/>
    <property type="match status" value="1"/>
</dbReference>
<dbReference type="InterPro" id="IPR011333">
    <property type="entry name" value="SKP1/BTB/POZ_sf"/>
</dbReference>
<organism evidence="1 2">
    <name type="scientific">Exidia glandulosa HHB12029</name>
    <dbReference type="NCBI Taxonomy" id="1314781"/>
    <lineage>
        <taxon>Eukaryota</taxon>
        <taxon>Fungi</taxon>
        <taxon>Dikarya</taxon>
        <taxon>Basidiomycota</taxon>
        <taxon>Agaricomycotina</taxon>
        <taxon>Agaricomycetes</taxon>
        <taxon>Auriculariales</taxon>
        <taxon>Exidiaceae</taxon>
        <taxon>Exidia</taxon>
    </lineage>
</organism>
<protein>
    <recommendedName>
        <fullName evidence="3">BTB domain-containing protein</fullName>
    </recommendedName>
</protein>
<dbReference type="Proteomes" id="UP000077266">
    <property type="component" value="Unassembled WGS sequence"/>
</dbReference>
<dbReference type="Gene3D" id="3.30.710.10">
    <property type="entry name" value="Potassium Channel Kv1.1, Chain A"/>
    <property type="match status" value="1"/>
</dbReference>
<evidence type="ECO:0008006" key="3">
    <source>
        <dbReference type="Google" id="ProtNLM"/>
    </source>
</evidence>
<dbReference type="OrthoDB" id="2370221at2759"/>
<keyword evidence="2" id="KW-1185">Reference proteome</keyword>
<proteinExistence type="predicted"/>
<dbReference type="SUPFAM" id="SSF54695">
    <property type="entry name" value="POZ domain"/>
    <property type="match status" value="1"/>
</dbReference>
<dbReference type="EMBL" id="KV426327">
    <property type="protein sequence ID" value="KZV82401.1"/>
    <property type="molecule type" value="Genomic_DNA"/>
</dbReference>
<dbReference type="CDD" id="cd18186">
    <property type="entry name" value="BTB_POZ_ZBTB_KLHL-like"/>
    <property type="match status" value="1"/>
</dbReference>
<feature type="non-terminal residue" evidence="1">
    <location>
        <position position="1"/>
    </location>
</feature>
<accession>A0A165CGB2</accession>